<feature type="compositionally biased region" description="Basic and acidic residues" evidence="1">
    <location>
        <begin position="28"/>
        <end position="38"/>
    </location>
</feature>
<dbReference type="Proteomes" id="UP000626109">
    <property type="component" value="Unassembled WGS sequence"/>
</dbReference>
<protein>
    <submittedName>
        <fullName evidence="2">Uncharacterized protein</fullName>
    </submittedName>
</protein>
<evidence type="ECO:0000313" key="3">
    <source>
        <dbReference type="Proteomes" id="UP000626109"/>
    </source>
</evidence>
<proteinExistence type="predicted"/>
<reference evidence="2" key="1">
    <citation type="submission" date="2021-02" db="EMBL/GenBank/DDBJ databases">
        <authorList>
            <person name="Dougan E. K."/>
            <person name="Rhodes N."/>
            <person name="Thang M."/>
            <person name="Chan C."/>
        </authorList>
    </citation>
    <scope>NUCLEOTIDE SEQUENCE</scope>
</reference>
<comment type="caution">
    <text evidence="2">The sequence shown here is derived from an EMBL/GenBank/DDBJ whole genome shotgun (WGS) entry which is preliminary data.</text>
</comment>
<gene>
    <name evidence="2" type="ORF">PGLA2088_LOCUS5779</name>
</gene>
<evidence type="ECO:0000256" key="1">
    <source>
        <dbReference type="SAM" id="MobiDB-lite"/>
    </source>
</evidence>
<evidence type="ECO:0000313" key="2">
    <source>
        <dbReference type="EMBL" id="CAE8647553.1"/>
    </source>
</evidence>
<sequence>MLLKELPPDCRRLLLSERLTEWQRKDLETWATRQKDATKAPSSQPAKSERMGRSAASPKETEPDAESGDCVVGDCDVLEEFTSSESSDMEDTFVICDTVAADEGDFDAGQFAETCPEGAAAACRQGKQGVQIRGIQKKDGLYIAEAAFNFVGMRSRGTASLDKALDWLAILTAIASRSRKRRWEELTELKFEHVVQSVLSEYQDDSATNDWLRFFLQFSMRHWVGKILTTPTSTSLAKAGSWIHRFAALRSCALQKGLRLGDSLRQNWELFKQECGRCRRSQEVTLEGLEAGQAKERLAQIQRCIEVLVDTCSRSLEQQQAQAAKRAAEIAVRSRADRWKETRAKMRRELTCSMAEILGEQKDKSHNSLLSSWCSSALGLWVLLLLSSMGRACASQVDKL</sequence>
<dbReference type="AlphaFoldDB" id="A0A813I9Z2"/>
<accession>A0A813I9Z2</accession>
<organism evidence="2 3">
    <name type="scientific">Polarella glacialis</name>
    <name type="common">Dinoflagellate</name>
    <dbReference type="NCBI Taxonomy" id="89957"/>
    <lineage>
        <taxon>Eukaryota</taxon>
        <taxon>Sar</taxon>
        <taxon>Alveolata</taxon>
        <taxon>Dinophyceae</taxon>
        <taxon>Suessiales</taxon>
        <taxon>Suessiaceae</taxon>
        <taxon>Polarella</taxon>
    </lineage>
</organism>
<name>A0A813I9Z2_POLGL</name>
<dbReference type="EMBL" id="CAJNNW010005602">
    <property type="protein sequence ID" value="CAE8647553.1"/>
    <property type="molecule type" value="Genomic_DNA"/>
</dbReference>
<feature type="region of interest" description="Disordered" evidence="1">
    <location>
        <begin position="28"/>
        <end position="70"/>
    </location>
</feature>